<proteinExistence type="predicted"/>
<accession>A0ABP7UF73</accession>
<gene>
    <name evidence="1" type="ORF">GCM10022233_08360</name>
</gene>
<evidence type="ECO:0000313" key="2">
    <source>
        <dbReference type="Proteomes" id="UP001499984"/>
    </source>
</evidence>
<comment type="caution">
    <text evidence="1">The sequence shown here is derived from an EMBL/GenBank/DDBJ whole genome shotgun (WGS) entry which is preliminary data.</text>
</comment>
<reference evidence="2" key="1">
    <citation type="journal article" date="2019" name="Int. J. Syst. Evol. Microbiol.">
        <title>The Global Catalogue of Microorganisms (GCM) 10K type strain sequencing project: providing services to taxonomists for standard genome sequencing and annotation.</title>
        <authorList>
            <consortium name="The Broad Institute Genomics Platform"/>
            <consortium name="The Broad Institute Genome Sequencing Center for Infectious Disease"/>
            <person name="Wu L."/>
            <person name="Ma J."/>
        </authorList>
    </citation>
    <scope>NUCLEOTIDE SEQUENCE [LARGE SCALE GENOMIC DNA]</scope>
    <source>
        <strain evidence="2">JCM 16925</strain>
    </source>
</reference>
<dbReference type="Proteomes" id="UP001499984">
    <property type="component" value="Unassembled WGS sequence"/>
</dbReference>
<name>A0ABP7UF73_9ACTN</name>
<dbReference type="EMBL" id="BAAAZY010000003">
    <property type="protein sequence ID" value="GAA4041831.1"/>
    <property type="molecule type" value="Genomic_DNA"/>
</dbReference>
<protein>
    <submittedName>
        <fullName evidence="1">Uncharacterized protein</fullName>
    </submittedName>
</protein>
<organism evidence="1 2">
    <name type="scientific">Streptomyces shaanxiensis</name>
    <dbReference type="NCBI Taxonomy" id="653357"/>
    <lineage>
        <taxon>Bacteria</taxon>
        <taxon>Bacillati</taxon>
        <taxon>Actinomycetota</taxon>
        <taxon>Actinomycetes</taxon>
        <taxon>Kitasatosporales</taxon>
        <taxon>Streptomycetaceae</taxon>
        <taxon>Streptomyces</taxon>
    </lineage>
</organism>
<evidence type="ECO:0000313" key="1">
    <source>
        <dbReference type="EMBL" id="GAA4041831.1"/>
    </source>
</evidence>
<sequence length="145" mass="15882">MPWPNWCWAGSPGSRRGRALVHRVGIAPRPGWADLARRSFGTVCRLTGRLHDNPRPLGTLKDAAYAWRQTLFHLSLCPPDEQRRLIADLSEETARHPAHVTTRLAPALAGLALVAEGGGFDADGTADGGRARRFLGWSSGGHWMR</sequence>
<keyword evidence="2" id="KW-1185">Reference proteome</keyword>